<accession>A0A7X5KMM2</accession>
<feature type="transmembrane region" description="Helical" evidence="1">
    <location>
        <begin position="12"/>
        <end position="30"/>
    </location>
</feature>
<dbReference type="RefSeq" id="WP_162370710.1">
    <property type="nucleotide sequence ID" value="NZ_JAAEEH010000025.1"/>
</dbReference>
<dbReference type="InterPro" id="IPR006976">
    <property type="entry name" value="VanZ-like"/>
</dbReference>
<name>A0A7X5KMM2_9FIRM</name>
<feature type="transmembrane region" description="Helical" evidence="1">
    <location>
        <begin position="98"/>
        <end position="119"/>
    </location>
</feature>
<evidence type="ECO:0000256" key="1">
    <source>
        <dbReference type="SAM" id="Phobius"/>
    </source>
</evidence>
<feature type="domain" description="VanZ-like" evidence="2">
    <location>
        <begin position="19"/>
        <end position="141"/>
    </location>
</feature>
<sequence>MKQGAKKPGRLWTGLLMGIYLALLSHLVFFSKSFGRDTVRTRYNLELFKTIGNFIKYREQVRPELFYMNIYGNMAAFMPLGLLLPLVLPKAGRLSGTLFSGLLVSVFIEAVQFICKVGSLDVDDVVLNVLGTLLGWMLYRIGRHIQERF</sequence>
<keyword evidence="4" id="KW-1185">Reference proteome</keyword>
<comment type="caution">
    <text evidence="3">The sequence shown here is derived from an EMBL/GenBank/DDBJ whole genome shotgun (WGS) entry which is preliminary data.</text>
</comment>
<evidence type="ECO:0000313" key="3">
    <source>
        <dbReference type="EMBL" id="NDL67984.1"/>
    </source>
</evidence>
<keyword evidence="1" id="KW-0472">Membrane</keyword>
<keyword evidence="1" id="KW-1133">Transmembrane helix</keyword>
<evidence type="ECO:0000313" key="4">
    <source>
        <dbReference type="Proteomes" id="UP000461585"/>
    </source>
</evidence>
<dbReference type="EMBL" id="JAAEEH010000025">
    <property type="protein sequence ID" value="NDL67984.1"/>
    <property type="molecule type" value="Genomic_DNA"/>
</dbReference>
<dbReference type="PANTHER" id="PTHR36834">
    <property type="entry name" value="MEMBRANE PROTEIN-RELATED"/>
    <property type="match status" value="1"/>
</dbReference>
<evidence type="ECO:0000259" key="2">
    <source>
        <dbReference type="Pfam" id="PF04892"/>
    </source>
</evidence>
<organism evidence="3 4">
    <name type="scientific">Anaerotalea alkaliphila</name>
    <dbReference type="NCBI Taxonomy" id="2662126"/>
    <lineage>
        <taxon>Bacteria</taxon>
        <taxon>Bacillati</taxon>
        <taxon>Bacillota</taxon>
        <taxon>Clostridia</taxon>
        <taxon>Eubacteriales</taxon>
        <taxon>Anaerotalea</taxon>
    </lineage>
</organism>
<protein>
    <submittedName>
        <fullName evidence="3">VanZ family protein</fullName>
    </submittedName>
</protein>
<feature type="transmembrane region" description="Helical" evidence="1">
    <location>
        <begin position="125"/>
        <end position="142"/>
    </location>
</feature>
<keyword evidence="1" id="KW-0812">Transmembrane</keyword>
<dbReference type="Proteomes" id="UP000461585">
    <property type="component" value="Unassembled WGS sequence"/>
</dbReference>
<dbReference type="AlphaFoldDB" id="A0A7X5KMM2"/>
<gene>
    <name evidence="3" type="ORF">GXN74_09555</name>
</gene>
<dbReference type="PANTHER" id="PTHR36834:SF1">
    <property type="entry name" value="INTEGRAL MEMBRANE PROTEIN"/>
    <property type="match status" value="1"/>
</dbReference>
<dbReference type="InterPro" id="IPR053150">
    <property type="entry name" value="Teicoplanin_resist-assoc"/>
</dbReference>
<reference evidence="3 4" key="1">
    <citation type="submission" date="2020-01" db="EMBL/GenBank/DDBJ databases">
        <title>Anaeroalcalibacter tamaniensis gen. nov., sp. nov., moderately halophilic strictly anaerobic fermenter bacterium from mud volcano of Taman peninsula.</title>
        <authorList>
            <person name="Frolova A."/>
            <person name="Merkel A.Y."/>
            <person name="Slobodkin A.I."/>
        </authorList>
    </citation>
    <scope>NUCLEOTIDE SEQUENCE [LARGE SCALE GENOMIC DNA]</scope>
    <source>
        <strain evidence="3 4">F-3ap</strain>
    </source>
</reference>
<feature type="transmembrane region" description="Helical" evidence="1">
    <location>
        <begin position="66"/>
        <end position="86"/>
    </location>
</feature>
<dbReference type="Pfam" id="PF04892">
    <property type="entry name" value="VanZ"/>
    <property type="match status" value="1"/>
</dbReference>
<proteinExistence type="predicted"/>